<keyword evidence="2" id="KW-1133">Transmembrane helix</keyword>
<feature type="transmembrane region" description="Helical" evidence="2">
    <location>
        <begin position="27"/>
        <end position="47"/>
    </location>
</feature>
<gene>
    <name evidence="3" type="ORF">C7B65_06320</name>
</gene>
<keyword evidence="1" id="KW-0175">Coiled coil</keyword>
<reference evidence="3 4" key="2">
    <citation type="submission" date="2018-03" db="EMBL/GenBank/DDBJ databases">
        <title>The ancient ancestry and fast evolution of plastids.</title>
        <authorList>
            <person name="Moore K.R."/>
            <person name="Magnabosco C."/>
            <person name="Momper L."/>
            <person name="Gold D.A."/>
            <person name="Bosak T."/>
            <person name="Fournier G.P."/>
        </authorList>
    </citation>
    <scope>NUCLEOTIDE SEQUENCE [LARGE SCALE GENOMIC DNA]</scope>
    <source>
        <strain evidence="3 4">ULC007</strain>
    </source>
</reference>
<dbReference type="OrthoDB" id="451427at2"/>
<keyword evidence="2" id="KW-0812">Transmembrane</keyword>
<dbReference type="RefSeq" id="WP_073074174.1">
    <property type="nucleotide sequence ID" value="NZ_MPPI01000031.1"/>
</dbReference>
<dbReference type="AlphaFoldDB" id="A0A2T1DKI7"/>
<accession>A0A2T1DKI7</accession>
<keyword evidence="4" id="KW-1185">Reference proteome</keyword>
<name>A0A2T1DKI7_9CYAN</name>
<dbReference type="STRING" id="1920490.GCA_001895925_05229"/>
<comment type="caution">
    <text evidence="3">The sequence shown here is derived from an EMBL/GenBank/DDBJ whole genome shotgun (WGS) entry which is preliminary data.</text>
</comment>
<organism evidence="3 4">
    <name type="scientific">Phormidesmis priestleyi ULC007</name>
    <dbReference type="NCBI Taxonomy" id="1920490"/>
    <lineage>
        <taxon>Bacteria</taxon>
        <taxon>Bacillati</taxon>
        <taxon>Cyanobacteriota</taxon>
        <taxon>Cyanophyceae</taxon>
        <taxon>Leptolyngbyales</taxon>
        <taxon>Leptolyngbyaceae</taxon>
        <taxon>Phormidesmis</taxon>
    </lineage>
</organism>
<evidence type="ECO:0000313" key="3">
    <source>
        <dbReference type="EMBL" id="PSB21010.1"/>
    </source>
</evidence>
<dbReference type="EMBL" id="PVWG01000004">
    <property type="protein sequence ID" value="PSB21010.1"/>
    <property type="molecule type" value="Genomic_DNA"/>
</dbReference>
<feature type="coiled-coil region" evidence="1">
    <location>
        <begin position="138"/>
        <end position="208"/>
    </location>
</feature>
<evidence type="ECO:0000313" key="4">
    <source>
        <dbReference type="Proteomes" id="UP000238634"/>
    </source>
</evidence>
<feature type="transmembrane region" description="Helical" evidence="2">
    <location>
        <begin position="247"/>
        <end position="267"/>
    </location>
</feature>
<evidence type="ECO:0000256" key="2">
    <source>
        <dbReference type="SAM" id="Phobius"/>
    </source>
</evidence>
<evidence type="ECO:0000256" key="1">
    <source>
        <dbReference type="SAM" id="Coils"/>
    </source>
</evidence>
<feature type="transmembrane region" description="Helical" evidence="2">
    <location>
        <begin position="273"/>
        <end position="293"/>
    </location>
</feature>
<reference evidence="3 4" key="1">
    <citation type="submission" date="2018-02" db="EMBL/GenBank/DDBJ databases">
        <authorList>
            <person name="Cohen D.B."/>
            <person name="Kent A.D."/>
        </authorList>
    </citation>
    <scope>NUCLEOTIDE SEQUENCE [LARGE SCALE GENOMIC DNA]</scope>
    <source>
        <strain evidence="3 4">ULC007</strain>
    </source>
</reference>
<dbReference type="Proteomes" id="UP000238634">
    <property type="component" value="Unassembled WGS sequence"/>
</dbReference>
<keyword evidence="2" id="KW-0472">Membrane</keyword>
<feature type="transmembrane region" description="Helical" evidence="2">
    <location>
        <begin position="322"/>
        <end position="342"/>
    </location>
</feature>
<proteinExistence type="predicted"/>
<sequence length="413" mass="47462">MFSRIRRIVNRFFNRASTLNNEPLNKVSLIVLILIDLFILFNVFSGLNDISGWHISPSQAYPCYSDWQTHQTQTNQNKNYETIRNTFTSSYPGSPSFRQTYQQAATGHLGEVSETCLKFADYKDKIKTPENQKIVGLIDQKQNRVSTIEQSNRKIREQYDSTLLEKIAGQGREQSINAVGAEKAKQELDQNNRTISTLKTEISDLKNQLIAKPESASFIAFLNDKNSFEKVEKGYKQASFWYPSIQLAFQALFLLPLIFVALSVYKFAQRKGYGLISLISWHLLVIFFIPLIFKVFEFLQVGALFEFFVSIISTLFGGLLFLINYVYILLIPLVGFGIIKFFQKFAFNPKIQAANRVQKSECLQCARKIRHHDSHCPHCGYFQYAECPNCHESTYKNLPYCKQCGYPQPSNQG</sequence>
<protein>
    <recommendedName>
        <fullName evidence="5">Zinc ribbon domain-containing protein</fullName>
    </recommendedName>
</protein>
<evidence type="ECO:0008006" key="5">
    <source>
        <dbReference type="Google" id="ProtNLM"/>
    </source>
</evidence>